<gene>
    <name evidence="3" type="ORF">RY831_24120</name>
</gene>
<keyword evidence="4" id="KW-1185">Reference proteome</keyword>
<feature type="compositionally biased region" description="Polar residues" evidence="1">
    <location>
        <begin position="67"/>
        <end position="79"/>
    </location>
</feature>
<name>A0ABU6JF11_9BURK</name>
<accession>A0ABU6JF11</accession>
<evidence type="ECO:0000256" key="1">
    <source>
        <dbReference type="SAM" id="MobiDB-lite"/>
    </source>
</evidence>
<reference evidence="3 4" key="1">
    <citation type="submission" date="2023-10" db="EMBL/GenBank/DDBJ databases">
        <title>Noviherbaspirillum sp. CPCC 100848 genome assembly.</title>
        <authorList>
            <person name="Li X.Y."/>
            <person name="Fang X.M."/>
        </authorList>
    </citation>
    <scope>NUCLEOTIDE SEQUENCE [LARGE SCALE GENOMIC DNA]</scope>
    <source>
        <strain evidence="3 4">CPCC 100848</strain>
    </source>
</reference>
<dbReference type="InterPro" id="IPR025421">
    <property type="entry name" value="DUF4148"/>
</dbReference>
<comment type="caution">
    <text evidence="3">The sequence shown here is derived from an EMBL/GenBank/DDBJ whole genome shotgun (WGS) entry which is preliminary data.</text>
</comment>
<proteinExistence type="predicted"/>
<protein>
    <submittedName>
        <fullName evidence="3">DUF4148 domain-containing protein</fullName>
    </submittedName>
</protein>
<evidence type="ECO:0000256" key="2">
    <source>
        <dbReference type="SAM" id="SignalP"/>
    </source>
</evidence>
<dbReference type="EMBL" id="JAWIIV010000027">
    <property type="protein sequence ID" value="MEC4722254.1"/>
    <property type="molecule type" value="Genomic_DNA"/>
</dbReference>
<dbReference type="Pfam" id="PF13663">
    <property type="entry name" value="DUF4148"/>
    <property type="match status" value="1"/>
</dbReference>
<sequence length="109" mass="11688">MKSKRLISAVAGLVLIAGMSSSAFADDKWQGDQGSNWLEHVQSTKSRAEVLAELEQARKDGSLRVGNGTTYPPQPTAVNGRTRAEVQAEAVQANRQGNRNINSIYFGGA</sequence>
<dbReference type="Proteomes" id="UP001352263">
    <property type="component" value="Unassembled WGS sequence"/>
</dbReference>
<evidence type="ECO:0000313" key="3">
    <source>
        <dbReference type="EMBL" id="MEC4722254.1"/>
    </source>
</evidence>
<organism evidence="3 4">
    <name type="scientific">Noviherbaspirillum album</name>
    <dbReference type="NCBI Taxonomy" id="3080276"/>
    <lineage>
        <taxon>Bacteria</taxon>
        <taxon>Pseudomonadati</taxon>
        <taxon>Pseudomonadota</taxon>
        <taxon>Betaproteobacteria</taxon>
        <taxon>Burkholderiales</taxon>
        <taxon>Oxalobacteraceae</taxon>
        <taxon>Noviherbaspirillum</taxon>
    </lineage>
</organism>
<evidence type="ECO:0000313" key="4">
    <source>
        <dbReference type="Proteomes" id="UP001352263"/>
    </source>
</evidence>
<dbReference type="RefSeq" id="WP_326508929.1">
    <property type="nucleotide sequence ID" value="NZ_JAWIIV010000027.1"/>
</dbReference>
<keyword evidence="2" id="KW-0732">Signal</keyword>
<feature type="region of interest" description="Disordered" evidence="1">
    <location>
        <begin position="61"/>
        <end position="81"/>
    </location>
</feature>
<feature type="signal peptide" evidence="2">
    <location>
        <begin position="1"/>
        <end position="25"/>
    </location>
</feature>
<feature type="chain" id="PRO_5046866503" evidence="2">
    <location>
        <begin position="26"/>
        <end position="109"/>
    </location>
</feature>